<gene>
    <name evidence="1" type="ORF">HRJ53_16010</name>
</gene>
<keyword evidence="2" id="KW-1185">Reference proteome</keyword>
<protein>
    <recommendedName>
        <fullName evidence="3">DUF3291 domain-containing protein</fullName>
    </recommendedName>
</protein>
<dbReference type="AlphaFoldDB" id="A0A7V8NSL8"/>
<name>A0A7V8NSL8_9BACT</name>
<evidence type="ECO:0000313" key="2">
    <source>
        <dbReference type="Proteomes" id="UP000567293"/>
    </source>
</evidence>
<comment type="caution">
    <text evidence="1">The sequence shown here is derived from an EMBL/GenBank/DDBJ whole genome shotgun (WGS) entry which is preliminary data.</text>
</comment>
<accession>A0A7V8NSL8</accession>
<evidence type="ECO:0008006" key="3">
    <source>
        <dbReference type="Google" id="ProtNLM"/>
    </source>
</evidence>
<reference evidence="1" key="1">
    <citation type="submission" date="2020-06" db="EMBL/GenBank/DDBJ databases">
        <title>Legume-microbial interactions unlock mineral nutrients during tropical forest succession.</title>
        <authorList>
            <person name="Epihov D.Z."/>
        </authorList>
    </citation>
    <scope>NUCLEOTIDE SEQUENCE [LARGE SCALE GENOMIC DNA]</scope>
    <source>
        <strain evidence="1">Pan2503</strain>
    </source>
</reference>
<organism evidence="1 2">
    <name type="scientific">Candidatus Acidiferrum panamense</name>
    <dbReference type="NCBI Taxonomy" id="2741543"/>
    <lineage>
        <taxon>Bacteria</taxon>
        <taxon>Pseudomonadati</taxon>
        <taxon>Acidobacteriota</taxon>
        <taxon>Terriglobia</taxon>
        <taxon>Candidatus Acidiferrales</taxon>
        <taxon>Candidatus Acidiferrum</taxon>
    </lineage>
</organism>
<proteinExistence type="predicted"/>
<evidence type="ECO:0000313" key="1">
    <source>
        <dbReference type="EMBL" id="MBA0086485.1"/>
    </source>
</evidence>
<dbReference type="EMBL" id="JACDQQ010001536">
    <property type="protein sequence ID" value="MBA0086485.1"/>
    <property type="molecule type" value="Genomic_DNA"/>
</dbReference>
<dbReference type="Proteomes" id="UP000567293">
    <property type="component" value="Unassembled WGS sequence"/>
</dbReference>
<sequence>MDMPWKKIAPVNPNGEYLALLTYLPLKKHRTIPRFFWSTFAIQKQLAGSAGILGYALRARPLEKNFWTMSAWLDEKCLMDFALRIPHSQVMKVLAPLMSSTKFIRWKVAGSDVPLRWSVALERAKREAQP</sequence>